<evidence type="ECO:0000256" key="9">
    <source>
        <dbReference type="ARBA" id="ARBA00022842"/>
    </source>
</evidence>
<organism evidence="11">
    <name type="scientific">human gut metagenome</name>
    <dbReference type="NCBI Taxonomy" id="408170"/>
    <lineage>
        <taxon>unclassified sequences</taxon>
        <taxon>metagenomes</taxon>
        <taxon>organismal metagenomes</taxon>
    </lineage>
</organism>
<evidence type="ECO:0000256" key="4">
    <source>
        <dbReference type="ARBA" id="ARBA00022490"/>
    </source>
</evidence>
<dbReference type="GO" id="GO:0046872">
    <property type="term" value="F:metal ion binding"/>
    <property type="evidence" value="ECO:0007669"/>
    <property type="project" value="UniProtKB-KW"/>
</dbReference>
<dbReference type="InterPro" id="IPR003442">
    <property type="entry name" value="T6A_TsaE"/>
</dbReference>
<dbReference type="GO" id="GO:0002949">
    <property type="term" value="P:tRNA threonylcarbamoyladenosine modification"/>
    <property type="evidence" value="ECO:0007669"/>
    <property type="project" value="InterPro"/>
</dbReference>
<proteinExistence type="inferred from homology"/>
<comment type="caution">
    <text evidence="11">The sequence shown here is derived from an EMBL/GenBank/DDBJ whole genome shotgun (WGS) entry which is preliminary data.</text>
</comment>
<evidence type="ECO:0000256" key="6">
    <source>
        <dbReference type="ARBA" id="ARBA00022723"/>
    </source>
</evidence>
<dbReference type="InterPro" id="IPR027417">
    <property type="entry name" value="P-loop_NTPase"/>
</dbReference>
<comment type="subcellular location">
    <subcellularLocation>
        <location evidence="1">Cytoplasm</location>
    </subcellularLocation>
</comment>
<dbReference type="AlphaFoldDB" id="W1WE89"/>
<protein>
    <recommendedName>
        <fullName evidence="3">tRNA threonylcarbamoyladenosine biosynthesis protein TsaE</fullName>
    </recommendedName>
    <alternativeName>
        <fullName evidence="10">t(6)A37 threonylcarbamoyladenosine biosynthesis protein TsaE</fullName>
    </alternativeName>
</protein>
<dbReference type="EMBL" id="AZMM01018827">
    <property type="protein sequence ID" value="ETJ16497.1"/>
    <property type="molecule type" value="Genomic_DNA"/>
</dbReference>
<evidence type="ECO:0000256" key="10">
    <source>
        <dbReference type="ARBA" id="ARBA00032441"/>
    </source>
</evidence>
<evidence type="ECO:0000256" key="1">
    <source>
        <dbReference type="ARBA" id="ARBA00004496"/>
    </source>
</evidence>
<dbReference type="Gene3D" id="3.40.50.300">
    <property type="entry name" value="P-loop containing nucleotide triphosphate hydrolases"/>
    <property type="match status" value="1"/>
</dbReference>
<evidence type="ECO:0000256" key="3">
    <source>
        <dbReference type="ARBA" id="ARBA00019010"/>
    </source>
</evidence>
<sequence length="156" mass="17913">MKFEFNSVEETTKLGIQLGKLLNPGDIVCLTGDLGTGKTHITKGIARGLDIDDNITSPTFTIVNEYDSGRLKLNHFDVYRVSDPDEIYAIGFDDYIFSDAVSIIEWANYIEEILPKDLLHIYIEKDLSKGESYRKITLTPYGERYNYIKELKLWLH</sequence>
<evidence type="ECO:0000256" key="5">
    <source>
        <dbReference type="ARBA" id="ARBA00022694"/>
    </source>
</evidence>
<dbReference type="GO" id="GO:0005524">
    <property type="term" value="F:ATP binding"/>
    <property type="evidence" value="ECO:0007669"/>
    <property type="project" value="UniProtKB-KW"/>
</dbReference>
<dbReference type="PANTHER" id="PTHR33540:SF2">
    <property type="entry name" value="TRNA THREONYLCARBAMOYLADENOSINE BIOSYNTHESIS PROTEIN TSAE"/>
    <property type="match status" value="1"/>
</dbReference>
<name>W1WE89_9ZZZZ</name>
<evidence type="ECO:0000256" key="2">
    <source>
        <dbReference type="ARBA" id="ARBA00007599"/>
    </source>
</evidence>
<keyword evidence="9" id="KW-0460">Magnesium</keyword>
<evidence type="ECO:0000256" key="8">
    <source>
        <dbReference type="ARBA" id="ARBA00022840"/>
    </source>
</evidence>
<keyword evidence="6" id="KW-0479">Metal-binding</keyword>
<dbReference type="Pfam" id="PF02367">
    <property type="entry name" value="TsaE"/>
    <property type="match status" value="1"/>
</dbReference>
<dbReference type="GO" id="GO:0005737">
    <property type="term" value="C:cytoplasm"/>
    <property type="evidence" value="ECO:0007669"/>
    <property type="project" value="UniProtKB-SubCell"/>
</dbReference>
<evidence type="ECO:0000313" key="11">
    <source>
        <dbReference type="EMBL" id="ETJ16497.1"/>
    </source>
</evidence>
<keyword evidence="7" id="KW-0547">Nucleotide-binding</keyword>
<keyword evidence="4" id="KW-0963">Cytoplasm</keyword>
<comment type="similarity">
    <text evidence="2">Belongs to the TsaE family.</text>
</comment>
<dbReference type="SUPFAM" id="SSF52540">
    <property type="entry name" value="P-loop containing nucleoside triphosphate hydrolases"/>
    <property type="match status" value="1"/>
</dbReference>
<accession>W1WE89</accession>
<evidence type="ECO:0000256" key="7">
    <source>
        <dbReference type="ARBA" id="ARBA00022741"/>
    </source>
</evidence>
<reference evidence="11" key="1">
    <citation type="submission" date="2013-12" db="EMBL/GenBank/DDBJ databases">
        <title>A Varibaculum cambriense genome reconstructed from a premature infant gut community with otherwise low bacterial novelty that shifts toward anaerobic metabolism during the third week of life.</title>
        <authorList>
            <person name="Brown C.T."/>
            <person name="Sharon I."/>
            <person name="Thomas B.C."/>
            <person name="Castelle C.J."/>
            <person name="Morowitz M.J."/>
            <person name="Banfield J.F."/>
        </authorList>
    </citation>
    <scope>NUCLEOTIDE SEQUENCE</scope>
</reference>
<keyword evidence="5" id="KW-0819">tRNA processing</keyword>
<gene>
    <name evidence="11" type="ORF">Q604_UNBc4C00046G0081</name>
</gene>
<keyword evidence="8" id="KW-0067">ATP-binding</keyword>
<dbReference type="NCBIfam" id="TIGR00150">
    <property type="entry name" value="T6A_YjeE"/>
    <property type="match status" value="1"/>
</dbReference>
<dbReference type="PANTHER" id="PTHR33540">
    <property type="entry name" value="TRNA THREONYLCARBAMOYLADENOSINE BIOSYNTHESIS PROTEIN TSAE"/>
    <property type="match status" value="1"/>
</dbReference>